<dbReference type="NCBIfam" id="TIGR01730">
    <property type="entry name" value="RND_mfp"/>
    <property type="match status" value="1"/>
</dbReference>
<name>A0A7W9A3T6_9CAUL</name>
<feature type="chain" id="PRO_5031467037" evidence="3">
    <location>
        <begin position="23"/>
        <end position="377"/>
    </location>
</feature>
<feature type="domain" description="CusB-like beta-barrel" evidence="4">
    <location>
        <begin position="215"/>
        <end position="285"/>
    </location>
</feature>
<comment type="similarity">
    <text evidence="1">Belongs to the membrane fusion protein (MFP) (TC 8.A.1) family.</text>
</comment>
<dbReference type="GO" id="GO:0015562">
    <property type="term" value="F:efflux transmembrane transporter activity"/>
    <property type="evidence" value="ECO:0007669"/>
    <property type="project" value="TreeGrafter"/>
</dbReference>
<dbReference type="AlphaFoldDB" id="A0A7W9A3T6"/>
<dbReference type="InterPro" id="IPR058647">
    <property type="entry name" value="BSH_CzcB-like"/>
</dbReference>
<dbReference type="EMBL" id="JACIJB010000004">
    <property type="protein sequence ID" value="MBB5660590.1"/>
    <property type="molecule type" value="Genomic_DNA"/>
</dbReference>
<dbReference type="GO" id="GO:1990281">
    <property type="term" value="C:efflux pump complex"/>
    <property type="evidence" value="ECO:0007669"/>
    <property type="project" value="TreeGrafter"/>
</dbReference>
<keyword evidence="3" id="KW-0732">Signal</keyword>
<evidence type="ECO:0000256" key="3">
    <source>
        <dbReference type="SAM" id="SignalP"/>
    </source>
</evidence>
<protein>
    <submittedName>
        <fullName evidence="7">RND family efflux transporter MFP subunit</fullName>
    </submittedName>
</protein>
<dbReference type="Gene3D" id="1.10.287.470">
    <property type="entry name" value="Helix hairpin bin"/>
    <property type="match status" value="1"/>
</dbReference>
<evidence type="ECO:0000256" key="2">
    <source>
        <dbReference type="SAM" id="Coils"/>
    </source>
</evidence>
<accession>A0A7W9A3T6</accession>
<gene>
    <name evidence="7" type="ORF">FHS65_001336</name>
</gene>
<dbReference type="Proteomes" id="UP000548978">
    <property type="component" value="Unassembled WGS sequence"/>
</dbReference>
<dbReference type="PANTHER" id="PTHR30469">
    <property type="entry name" value="MULTIDRUG RESISTANCE PROTEIN MDTA"/>
    <property type="match status" value="1"/>
</dbReference>
<keyword evidence="8" id="KW-1185">Reference proteome</keyword>
<feature type="domain" description="CzcB-like barrel-sandwich hybrid" evidence="5">
    <location>
        <begin position="72"/>
        <end position="207"/>
    </location>
</feature>
<comment type="caution">
    <text evidence="7">The sequence shown here is derived from an EMBL/GenBank/DDBJ whole genome shotgun (WGS) entry which is preliminary data.</text>
</comment>
<dbReference type="Pfam" id="PF25954">
    <property type="entry name" value="Beta-barrel_RND_2"/>
    <property type="match status" value="1"/>
</dbReference>
<evidence type="ECO:0000313" key="8">
    <source>
        <dbReference type="Proteomes" id="UP000548978"/>
    </source>
</evidence>
<dbReference type="PANTHER" id="PTHR30469:SF15">
    <property type="entry name" value="HLYD FAMILY OF SECRETION PROTEINS"/>
    <property type="match status" value="1"/>
</dbReference>
<dbReference type="InterPro" id="IPR006143">
    <property type="entry name" value="RND_pump_MFP"/>
</dbReference>
<dbReference type="Pfam" id="PF25973">
    <property type="entry name" value="BSH_CzcB"/>
    <property type="match status" value="1"/>
</dbReference>
<keyword evidence="2" id="KW-0175">Coiled coil</keyword>
<dbReference type="SUPFAM" id="SSF111369">
    <property type="entry name" value="HlyD-like secretion proteins"/>
    <property type="match status" value="1"/>
</dbReference>
<reference evidence="7 8" key="1">
    <citation type="submission" date="2020-08" db="EMBL/GenBank/DDBJ databases">
        <title>Genomic Encyclopedia of Type Strains, Phase IV (KMG-IV): sequencing the most valuable type-strain genomes for metagenomic binning, comparative biology and taxonomic classification.</title>
        <authorList>
            <person name="Goeker M."/>
        </authorList>
    </citation>
    <scope>NUCLEOTIDE SEQUENCE [LARGE SCALE GENOMIC DNA]</scope>
    <source>
        <strain evidence="7 8">DSM 24448</strain>
    </source>
</reference>
<dbReference type="Gene3D" id="2.40.50.100">
    <property type="match status" value="1"/>
</dbReference>
<dbReference type="InterPro" id="IPR058792">
    <property type="entry name" value="Beta-barrel_RND_2"/>
</dbReference>
<evidence type="ECO:0000313" key="7">
    <source>
        <dbReference type="EMBL" id="MBB5660590.1"/>
    </source>
</evidence>
<dbReference type="Gene3D" id="2.40.420.20">
    <property type="match status" value="1"/>
</dbReference>
<feature type="coiled-coil region" evidence="2">
    <location>
        <begin position="115"/>
        <end position="166"/>
    </location>
</feature>
<evidence type="ECO:0000259" key="4">
    <source>
        <dbReference type="Pfam" id="PF25954"/>
    </source>
</evidence>
<evidence type="ECO:0000259" key="6">
    <source>
        <dbReference type="Pfam" id="PF25989"/>
    </source>
</evidence>
<proteinExistence type="inferred from homology"/>
<feature type="signal peptide" evidence="3">
    <location>
        <begin position="1"/>
        <end position="22"/>
    </location>
</feature>
<feature type="domain" description="YknX-like C-terminal permuted SH3-like" evidence="6">
    <location>
        <begin position="291"/>
        <end position="360"/>
    </location>
</feature>
<organism evidence="7 8">
    <name type="scientific">Brevundimonas halotolerans</name>
    <dbReference type="NCBI Taxonomy" id="69670"/>
    <lineage>
        <taxon>Bacteria</taxon>
        <taxon>Pseudomonadati</taxon>
        <taxon>Pseudomonadota</taxon>
        <taxon>Alphaproteobacteria</taxon>
        <taxon>Caulobacterales</taxon>
        <taxon>Caulobacteraceae</taxon>
        <taxon>Brevundimonas</taxon>
    </lineage>
</organism>
<evidence type="ECO:0000259" key="5">
    <source>
        <dbReference type="Pfam" id="PF25973"/>
    </source>
</evidence>
<evidence type="ECO:0000256" key="1">
    <source>
        <dbReference type="ARBA" id="ARBA00009477"/>
    </source>
</evidence>
<dbReference type="Gene3D" id="2.40.30.170">
    <property type="match status" value="1"/>
</dbReference>
<sequence length="377" mass="39095">MRSMLKPVAAAFAILGLGVLGACSGHSEDDKAGVEPAAGQTVTVATVRSVDLARTLTVSGTISAWEEVPVGAETGGLVATAVYVDEGSYVRQGQAMVKLNDDVLRAQLAQQDASVKSAEALVAQQDAALDRARELRERGYLSQAGLDTAEANQRTAAAQLEAARAARSETATRLAQTTIRAPVAGRVISRSVTRGQIVQPGTELFRVVRDGRLELDAQVPESDLSLVRSGMTAVITADRADGPTGGRVRIVTPEVDPQTRLGVARIALNSGSDLKTGMFARAEIALGQLPALVVPSEAVIYREGQAGVYVVGRDSTVRFVQVRTGAREGPNVAIESGLEAGQRVVVKGAGFLGDGDRVTVAPATPVAPTRAPAASAT</sequence>
<dbReference type="PROSITE" id="PS51257">
    <property type="entry name" value="PROKAR_LIPOPROTEIN"/>
    <property type="match status" value="1"/>
</dbReference>
<dbReference type="Pfam" id="PF25989">
    <property type="entry name" value="YknX_C"/>
    <property type="match status" value="1"/>
</dbReference>
<dbReference type="InterPro" id="IPR058637">
    <property type="entry name" value="YknX-like_C"/>
</dbReference>